<dbReference type="GO" id="GO:0009035">
    <property type="term" value="F:type I site-specific deoxyribonuclease activity"/>
    <property type="evidence" value="ECO:0007669"/>
    <property type="project" value="UniProtKB-EC"/>
</dbReference>
<evidence type="ECO:0000256" key="4">
    <source>
        <dbReference type="ARBA" id="ARBA00022741"/>
    </source>
</evidence>
<dbReference type="Proteomes" id="UP000238348">
    <property type="component" value="Chromosome"/>
</dbReference>
<keyword evidence="6 12" id="KW-0255">Endonuclease</keyword>
<keyword evidence="3" id="KW-0540">Nuclease</keyword>
<dbReference type="REBASE" id="232790">
    <property type="entry name" value="Sce26ORF54400P"/>
</dbReference>
<keyword evidence="8 10" id="KW-0067">ATP-binding</keyword>
<keyword evidence="4 10" id="KW-0547">Nucleotide-binding</keyword>
<comment type="similarity">
    <text evidence="2 10">Belongs to the HsdR family.</text>
</comment>
<organism evidence="12 13">
    <name type="scientific">Sorangium cellulosum</name>
    <name type="common">Polyangium cellulosum</name>
    <dbReference type="NCBI Taxonomy" id="56"/>
    <lineage>
        <taxon>Bacteria</taxon>
        <taxon>Pseudomonadati</taxon>
        <taxon>Myxococcota</taxon>
        <taxon>Polyangia</taxon>
        <taxon>Polyangiales</taxon>
        <taxon>Polyangiaceae</taxon>
        <taxon>Sorangium</taxon>
    </lineage>
</organism>
<evidence type="ECO:0000256" key="6">
    <source>
        <dbReference type="ARBA" id="ARBA00022759"/>
    </source>
</evidence>
<dbReference type="Pfam" id="PF18766">
    <property type="entry name" value="SWI2_SNF2"/>
    <property type="match status" value="1"/>
</dbReference>
<dbReference type="InterPro" id="IPR040980">
    <property type="entry name" value="SWI2_SNF2"/>
</dbReference>
<name>A0A2L0EXE3_SORCE</name>
<dbReference type="InterPro" id="IPR014001">
    <property type="entry name" value="Helicase_ATP-bd"/>
</dbReference>
<evidence type="ECO:0000259" key="11">
    <source>
        <dbReference type="PROSITE" id="PS51192"/>
    </source>
</evidence>
<evidence type="ECO:0000256" key="5">
    <source>
        <dbReference type="ARBA" id="ARBA00022747"/>
    </source>
</evidence>
<sequence>MSGGPEYNQVELPFIDQLISLGWKYIGGSVDHPTVTGRPSFRDVLVEHDLRQALRSINLRNNKPWLDDARIAQAIGALTRIAAPRLIESNQAATALLLEGHPVDGLPDWDGGRQQTIHYIDWHEPKNNIYTVISQFRVDCPRGQAVPYIVPDLVLFINGIPVVVVECKSPKAPEAIPAAVDQLRRYQNQRRADGHVQENEGNERLFFTNQILVATCFDDARAGTIGADLEHYIAWKDTAPIPLADVAKALHTADPAKLSLQQKLIAGMLRPAHLLDIIRHFTLYQEVSGRTVKVVCRYQQFRAVHGAIDRLLHGKTRKEDGEHDQRGGIIWHTQGSGKSLTMVFLVRKLRSLPALRRFKVLVITDRKDLQRQLSGTAALTGETVKVARKVAELKKLLGKKGPGIVFAMIQKYAGRDDDNPAAQAAAAEEFEELNADESILVLVDEAHRSHTNTMHANLQKALPNAARIGFTGTPILMGAKKRTHEIFGPFIDRYRLRESEADGATVPILYEGRTASGAVSDGRDLDQLFEDMFVERTPEELEAIKRKYATKGNVLEAERMIEAKARDMLRHYVEHILPSGLKAQIAAYSRLAAVRYVKALREARDELVEEAKALDPALRDLDVEALATKPRKLRVAVRAYQKLADLERLEFAAVISGVHNEDPMYGEWTDEGKIVARIARFVKPLVHEDPEKADPLAFLAVKSMLLTGFDAPIEGVMYLDRPIREAELLQAIARVNRTGHGKQAGIIVDYYGVAQHLTDALATYSAEDVEGVLRNLRDEIPKLRDRHQRLLDFFAGHGVANIFNTETCVQLLTNERLRAEFTVKLKQFLDTLDLVLPRPEGLPYVKDAKQLGLIYTEARKLLRGELPELAKSTGAKVRRLIDDHVVSLGVDPKIAPIAITDAGFAAHVGKQVSPRAKASEMEHALRHHIRQNRDADPVHYQRLSERLEEILKAHGEDWEQLAQALRNLADEAEKGRRKDDTGLDPQTEAPFFAVLKEERAKDRPVPPADARWLAGLTAQLVAHIRAEIRVVDFWKNTHAREVLRGAVFTFLDDHEVVPFEQADAVADRIMDLAKANHARLVKA</sequence>
<dbReference type="PANTHER" id="PTHR30195">
    <property type="entry name" value="TYPE I SITE-SPECIFIC DEOXYRIBONUCLEASE PROTEIN SUBUNIT M AND R"/>
    <property type="match status" value="1"/>
</dbReference>
<evidence type="ECO:0000256" key="7">
    <source>
        <dbReference type="ARBA" id="ARBA00022801"/>
    </source>
</evidence>
<dbReference type="Pfam" id="PF22679">
    <property type="entry name" value="T1R_D3-like"/>
    <property type="match status" value="1"/>
</dbReference>
<evidence type="ECO:0000313" key="12">
    <source>
        <dbReference type="EMBL" id="AUX43981.1"/>
    </source>
</evidence>
<dbReference type="EC" id="3.1.21.3" evidence="10"/>
<gene>
    <name evidence="12" type="ORF">SOCE26_054380</name>
</gene>
<dbReference type="SMART" id="SM00487">
    <property type="entry name" value="DEXDc"/>
    <property type="match status" value="1"/>
</dbReference>
<dbReference type="EMBL" id="CP012673">
    <property type="protein sequence ID" value="AUX43981.1"/>
    <property type="molecule type" value="Genomic_DNA"/>
</dbReference>
<evidence type="ECO:0000256" key="9">
    <source>
        <dbReference type="ARBA" id="ARBA00023125"/>
    </source>
</evidence>
<dbReference type="CDD" id="cd18030">
    <property type="entry name" value="DEXHc_RE_I_HsdR"/>
    <property type="match status" value="1"/>
</dbReference>
<dbReference type="AlphaFoldDB" id="A0A2L0EXE3"/>
<comment type="subunit">
    <text evidence="10">The type I restriction/modification system is composed of three polypeptides R, M and S.</text>
</comment>
<protein>
    <recommendedName>
        <fullName evidence="10">Type I restriction enzyme endonuclease subunit</fullName>
        <shortName evidence="10">R protein</shortName>
        <ecNumber evidence="10">3.1.21.3</ecNumber>
    </recommendedName>
</protein>
<reference evidence="12 13" key="1">
    <citation type="submission" date="2015-09" db="EMBL/GenBank/DDBJ databases">
        <title>Sorangium comparison.</title>
        <authorList>
            <person name="Zaburannyi N."/>
            <person name="Bunk B."/>
            <person name="Overmann J."/>
            <person name="Mueller R."/>
        </authorList>
    </citation>
    <scope>NUCLEOTIDE SEQUENCE [LARGE SCALE GENOMIC DNA]</scope>
    <source>
        <strain evidence="12 13">So ce26</strain>
    </source>
</reference>
<dbReference type="CDD" id="cd22332">
    <property type="entry name" value="HsdR_N"/>
    <property type="match status" value="1"/>
</dbReference>
<keyword evidence="5 10" id="KW-0680">Restriction system</keyword>
<dbReference type="OrthoDB" id="9758243at2"/>
<dbReference type="GO" id="GO:0009307">
    <property type="term" value="P:DNA restriction-modification system"/>
    <property type="evidence" value="ECO:0007669"/>
    <property type="project" value="UniProtKB-KW"/>
</dbReference>
<comment type="function">
    <text evidence="10">Subunit R is required for both nuclease and ATPase activities, but not for modification.</text>
</comment>
<dbReference type="InterPro" id="IPR021810">
    <property type="entry name" value="T1RH-like_C"/>
</dbReference>
<dbReference type="InterPro" id="IPR027417">
    <property type="entry name" value="P-loop_NTPase"/>
</dbReference>
<dbReference type="PANTHER" id="PTHR30195:SF15">
    <property type="entry name" value="TYPE I RESTRICTION ENZYME HINDI ENDONUCLEASE SUBUNIT"/>
    <property type="match status" value="1"/>
</dbReference>
<evidence type="ECO:0000256" key="8">
    <source>
        <dbReference type="ARBA" id="ARBA00022840"/>
    </source>
</evidence>
<comment type="catalytic activity">
    <reaction evidence="1 10">
        <text>Endonucleolytic cleavage of DNA to give random double-stranded fragments with terminal 5'-phosphates, ATP is simultaneously hydrolyzed.</text>
        <dbReference type="EC" id="3.1.21.3"/>
    </reaction>
</comment>
<dbReference type="Gene3D" id="3.40.50.300">
    <property type="entry name" value="P-loop containing nucleotide triphosphate hydrolases"/>
    <property type="match status" value="2"/>
</dbReference>
<dbReference type="PROSITE" id="PS51192">
    <property type="entry name" value="HELICASE_ATP_BIND_1"/>
    <property type="match status" value="1"/>
</dbReference>
<feature type="domain" description="Helicase ATP-binding" evidence="11">
    <location>
        <begin position="319"/>
        <end position="475"/>
    </location>
</feature>
<dbReference type="NCBIfam" id="TIGR00348">
    <property type="entry name" value="hsdR"/>
    <property type="match status" value="1"/>
</dbReference>
<dbReference type="GO" id="GO:0005524">
    <property type="term" value="F:ATP binding"/>
    <property type="evidence" value="ECO:0007669"/>
    <property type="project" value="UniProtKB-KW"/>
</dbReference>
<dbReference type="InterPro" id="IPR004473">
    <property type="entry name" value="Restrct_endonuc_typeI_HsdR"/>
</dbReference>
<dbReference type="Pfam" id="PF04313">
    <property type="entry name" value="HSDR_N"/>
    <property type="match status" value="1"/>
</dbReference>
<dbReference type="InterPro" id="IPR055180">
    <property type="entry name" value="HsdR_RecA-like_helicase_dom_2"/>
</dbReference>
<evidence type="ECO:0000256" key="2">
    <source>
        <dbReference type="ARBA" id="ARBA00008598"/>
    </source>
</evidence>
<accession>A0A2L0EXE3</accession>
<dbReference type="GO" id="GO:0003677">
    <property type="term" value="F:DNA binding"/>
    <property type="evidence" value="ECO:0007669"/>
    <property type="project" value="UniProtKB-KW"/>
</dbReference>
<evidence type="ECO:0000256" key="10">
    <source>
        <dbReference type="RuleBase" id="RU364115"/>
    </source>
</evidence>
<keyword evidence="7 10" id="KW-0378">Hydrolase</keyword>
<dbReference type="RefSeq" id="WP_104982571.1">
    <property type="nucleotide sequence ID" value="NZ_CP012673.1"/>
</dbReference>
<evidence type="ECO:0000256" key="3">
    <source>
        <dbReference type="ARBA" id="ARBA00022722"/>
    </source>
</evidence>
<dbReference type="Gene3D" id="3.90.1570.50">
    <property type="match status" value="1"/>
</dbReference>
<dbReference type="InterPro" id="IPR051268">
    <property type="entry name" value="Type-I_R_enzyme_R_subunit"/>
</dbReference>
<proteinExistence type="inferred from homology"/>
<evidence type="ECO:0000313" key="13">
    <source>
        <dbReference type="Proteomes" id="UP000238348"/>
    </source>
</evidence>
<keyword evidence="9 10" id="KW-0238">DNA-binding</keyword>
<dbReference type="Pfam" id="PF11867">
    <property type="entry name" value="T1RH-like_C"/>
    <property type="match status" value="1"/>
</dbReference>
<dbReference type="CDD" id="cd18800">
    <property type="entry name" value="SF2_C_EcoR124I-like"/>
    <property type="match status" value="1"/>
</dbReference>
<dbReference type="SUPFAM" id="SSF52540">
    <property type="entry name" value="P-loop containing nucleoside triphosphate hydrolases"/>
    <property type="match status" value="1"/>
</dbReference>
<evidence type="ECO:0000256" key="1">
    <source>
        <dbReference type="ARBA" id="ARBA00000851"/>
    </source>
</evidence>
<dbReference type="InterPro" id="IPR007409">
    <property type="entry name" value="Restrct_endonuc_type1_HsdR_N"/>
</dbReference>